<dbReference type="SUPFAM" id="SSF50685">
    <property type="entry name" value="Barwin-like endoglucanases"/>
    <property type="match status" value="1"/>
</dbReference>
<accession>A0ABV2KXM5</accession>
<gene>
    <name evidence="1" type="ORF">ABID56_002454</name>
</gene>
<dbReference type="InterPro" id="IPR036908">
    <property type="entry name" value="RlpA-like_sf"/>
</dbReference>
<dbReference type="EMBL" id="JBEPMX010000016">
    <property type="protein sequence ID" value="MET3684327.1"/>
    <property type="molecule type" value="Genomic_DNA"/>
</dbReference>
<name>A0ABV2KXM5_9BACI</name>
<protein>
    <submittedName>
        <fullName evidence="1">Rare lipoprotein A</fullName>
    </submittedName>
</protein>
<reference evidence="1 2" key="1">
    <citation type="submission" date="2024-06" db="EMBL/GenBank/DDBJ databases">
        <title>Genomic Encyclopedia of Type Strains, Phase IV (KMG-IV): sequencing the most valuable type-strain genomes for metagenomic binning, comparative biology and taxonomic classification.</title>
        <authorList>
            <person name="Goeker M."/>
        </authorList>
    </citation>
    <scope>NUCLEOTIDE SEQUENCE [LARGE SCALE GENOMIC DNA]</scope>
    <source>
        <strain evidence="1 2">DSM 23520</strain>
    </source>
</reference>
<dbReference type="Proteomes" id="UP001549167">
    <property type="component" value="Unassembled WGS sequence"/>
</dbReference>
<keyword evidence="1" id="KW-0449">Lipoprotein</keyword>
<proteinExistence type="predicted"/>
<evidence type="ECO:0000313" key="1">
    <source>
        <dbReference type="EMBL" id="MET3684327.1"/>
    </source>
</evidence>
<keyword evidence="2" id="KW-1185">Reference proteome</keyword>
<organism evidence="1 2">
    <name type="scientific">Alkalibacillus flavidus</name>
    <dbReference type="NCBI Taxonomy" id="546021"/>
    <lineage>
        <taxon>Bacteria</taxon>
        <taxon>Bacillati</taxon>
        <taxon>Bacillota</taxon>
        <taxon>Bacilli</taxon>
        <taxon>Bacillales</taxon>
        <taxon>Bacillaceae</taxon>
        <taxon>Alkalibacillus</taxon>
    </lineage>
</organism>
<comment type="caution">
    <text evidence="1">The sequence shown here is derived from an EMBL/GenBank/DDBJ whole genome shotgun (WGS) entry which is preliminary data.</text>
</comment>
<evidence type="ECO:0000313" key="2">
    <source>
        <dbReference type="Proteomes" id="UP001549167"/>
    </source>
</evidence>
<sequence>MNDYEQLYYLSPTYVYAPFRVEHEDGSVAGDATWTEGGEVTKCNLSWSDMNNMTTAVSPNSPYQCGDLLKVTYLETGQSITVKVVDSVSGYPKNRLNLHRQAFQALGANLDLGVIPVVISRVSASNGSRYEQMLMNMMQAAFPNARMKQSRQTNKEQMSGGRMKETYEMVLETEVSDVTMQGDVVYHPTSQQVQSIHFKRLS</sequence>
<dbReference type="Gene3D" id="2.40.40.10">
    <property type="entry name" value="RlpA-like domain"/>
    <property type="match status" value="1"/>
</dbReference>
<dbReference type="RefSeq" id="WP_354221578.1">
    <property type="nucleotide sequence ID" value="NZ_JBEPMX010000016.1"/>
</dbReference>
<dbReference type="CDD" id="cd22191">
    <property type="entry name" value="DPBB_RlpA_EXP_N-like"/>
    <property type="match status" value="1"/>
</dbReference>